<reference evidence="2 3" key="1">
    <citation type="journal article" date="2022" name="Allergy">
        <title>Genome assembly and annotation of Periplaneta americana reveal a comprehensive cockroach allergen profile.</title>
        <authorList>
            <person name="Wang L."/>
            <person name="Xiong Q."/>
            <person name="Saelim N."/>
            <person name="Wang L."/>
            <person name="Nong W."/>
            <person name="Wan A.T."/>
            <person name="Shi M."/>
            <person name="Liu X."/>
            <person name="Cao Q."/>
            <person name="Hui J.H.L."/>
            <person name="Sookrung N."/>
            <person name="Leung T.F."/>
            <person name="Tungtrongchitr A."/>
            <person name="Tsui S.K.W."/>
        </authorList>
    </citation>
    <scope>NUCLEOTIDE SEQUENCE [LARGE SCALE GENOMIC DNA]</scope>
    <source>
        <strain evidence="2">PWHHKU_190912</strain>
    </source>
</reference>
<feature type="region of interest" description="Disordered" evidence="1">
    <location>
        <begin position="1"/>
        <end position="25"/>
    </location>
</feature>
<evidence type="ECO:0000313" key="2">
    <source>
        <dbReference type="EMBL" id="KAJ4431055.1"/>
    </source>
</evidence>
<protein>
    <submittedName>
        <fullName evidence="2">Uncharacterized protein</fullName>
    </submittedName>
</protein>
<proteinExistence type="predicted"/>
<keyword evidence="3" id="KW-1185">Reference proteome</keyword>
<name>A0ABQ8SBD0_PERAM</name>
<comment type="caution">
    <text evidence="2">The sequence shown here is derived from an EMBL/GenBank/DDBJ whole genome shotgun (WGS) entry which is preliminary data.</text>
</comment>
<gene>
    <name evidence="2" type="ORF">ANN_19648</name>
</gene>
<evidence type="ECO:0000313" key="3">
    <source>
        <dbReference type="Proteomes" id="UP001148838"/>
    </source>
</evidence>
<sequence length="239" mass="27776">MSPGPNTESYPTFARIGLKDKPGTTSTRQDFILRAEIDTNEYKKILTESTVENVGGLIERKRSTSRKTSSLSITNSITIWQESPEWKTSTLSHRAVDQTDSNPNFCVFNYDISSFHQALPVPFDLLFSTTAIRFILVGYSLSRRKPSDKSFPPPRSFTKGRLRWARHVARMGESRKAYRVLVGRPEGKRPLRLPRRRWEDNIEMDLREVGYDDTDWINLAQDRDRWRAYVRATMNLRFP</sequence>
<evidence type="ECO:0000256" key="1">
    <source>
        <dbReference type="SAM" id="MobiDB-lite"/>
    </source>
</evidence>
<dbReference type="EMBL" id="JAJSOF020000031">
    <property type="protein sequence ID" value="KAJ4431055.1"/>
    <property type="molecule type" value="Genomic_DNA"/>
</dbReference>
<organism evidence="2 3">
    <name type="scientific">Periplaneta americana</name>
    <name type="common">American cockroach</name>
    <name type="synonym">Blatta americana</name>
    <dbReference type="NCBI Taxonomy" id="6978"/>
    <lineage>
        <taxon>Eukaryota</taxon>
        <taxon>Metazoa</taxon>
        <taxon>Ecdysozoa</taxon>
        <taxon>Arthropoda</taxon>
        <taxon>Hexapoda</taxon>
        <taxon>Insecta</taxon>
        <taxon>Pterygota</taxon>
        <taxon>Neoptera</taxon>
        <taxon>Polyneoptera</taxon>
        <taxon>Dictyoptera</taxon>
        <taxon>Blattodea</taxon>
        <taxon>Blattoidea</taxon>
        <taxon>Blattidae</taxon>
        <taxon>Blattinae</taxon>
        <taxon>Periplaneta</taxon>
    </lineage>
</organism>
<accession>A0ABQ8SBD0</accession>
<feature type="compositionally biased region" description="Polar residues" evidence="1">
    <location>
        <begin position="1"/>
        <end position="10"/>
    </location>
</feature>
<dbReference type="Proteomes" id="UP001148838">
    <property type="component" value="Unassembled WGS sequence"/>
</dbReference>